<proteinExistence type="predicted"/>
<comment type="caution">
    <text evidence="3">The sequence shown here is derived from an EMBL/GenBank/DDBJ whole genome shotgun (WGS) entry which is preliminary data.</text>
</comment>
<dbReference type="OrthoDB" id="5419821at2759"/>
<feature type="region of interest" description="Disordered" evidence="1">
    <location>
        <begin position="397"/>
        <end position="557"/>
    </location>
</feature>
<feature type="domain" description="GmrSD restriction endonucleases N-terminal" evidence="2">
    <location>
        <begin position="65"/>
        <end position="218"/>
    </location>
</feature>
<evidence type="ECO:0000259" key="2">
    <source>
        <dbReference type="Pfam" id="PF03235"/>
    </source>
</evidence>
<evidence type="ECO:0000256" key="1">
    <source>
        <dbReference type="SAM" id="MobiDB-lite"/>
    </source>
</evidence>
<feature type="region of interest" description="Disordered" evidence="1">
    <location>
        <begin position="20"/>
        <end position="41"/>
    </location>
</feature>
<dbReference type="PANTHER" id="PTHR39639">
    <property type="entry name" value="CHROMOSOME 16, WHOLE GENOME SHOTGUN SEQUENCE"/>
    <property type="match status" value="1"/>
</dbReference>
<dbReference type="Pfam" id="PF03235">
    <property type="entry name" value="GmrSD_N"/>
    <property type="match status" value="1"/>
</dbReference>
<sequence length="557" mass="62231">MPFSDSSDLSDIGAFYDELDAGSEYEDKPATKSSSRKQANADEYRLQKSLKPPRATTYTARALYDQIHNSDIDLSPEYQRDVVWTKEKQTNLIDSIYRNFYIPPIIFAVSLDVDGSEHRTCIDGKQRLTSIQLFMDGLVNYFLFEDSLLITGQKYWYKNESGSHDSRKQILPDKLRTMFCNKQIVCVEYSDLTDLDERDIFKRVQQGMALTPSEKLGALTTPRTAFIRELLHSFVTPTTLGAIPWDTARGSDFRCISQAVYCMEKWSADGPDEVRSQGTLSQVEKWLEGAQPMTADFKEQVRTTYSIFAKLVTVSKYSAPFTEYKKVAPAEMIFIALLIFVHGVSPESDLQYSRRELSGLISKMRRHVRTIHTDVRLNTRVGKDLVDFIKQIKEKELEPEPAPKASKGKRKRPNVEEAVQSSAAKQTNRRKVLDATTPTDSASAPPGVVQQRTMPSFDLPDPATSSLPPKNKKYVSLANGSASSPHLPAHPPSNGSPLKGKTTAEVFRSHIPLSPTSSGSHSADRDAEAKGPSNRSVALHQDNDVHMSNGAGADSWH</sequence>
<protein>
    <recommendedName>
        <fullName evidence="2">GmrSD restriction endonucleases N-terminal domain-containing protein</fullName>
    </recommendedName>
</protein>
<gene>
    <name evidence="3" type="ORF">BDP27DRAFT_1282336</name>
</gene>
<dbReference type="EMBL" id="JADNRY010000003">
    <property type="protein sequence ID" value="KAF9077488.1"/>
    <property type="molecule type" value="Genomic_DNA"/>
</dbReference>
<dbReference type="Proteomes" id="UP000772434">
    <property type="component" value="Unassembled WGS sequence"/>
</dbReference>
<reference evidence="3" key="1">
    <citation type="submission" date="2020-11" db="EMBL/GenBank/DDBJ databases">
        <authorList>
            <consortium name="DOE Joint Genome Institute"/>
            <person name="Ahrendt S."/>
            <person name="Riley R."/>
            <person name="Andreopoulos W."/>
            <person name="Labutti K."/>
            <person name="Pangilinan J."/>
            <person name="Ruiz-Duenas F.J."/>
            <person name="Barrasa J.M."/>
            <person name="Sanchez-Garcia M."/>
            <person name="Camarero S."/>
            <person name="Miyauchi S."/>
            <person name="Serrano A."/>
            <person name="Linde D."/>
            <person name="Babiker R."/>
            <person name="Drula E."/>
            <person name="Ayuso-Fernandez I."/>
            <person name="Pacheco R."/>
            <person name="Padilla G."/>
            <person name="Ferreira P."/>
            <person name="Barriuso J."/>
            <person name="Kellner H."/>
            <person name="Castanera R."/>
            <person name="Alfaro M."/>
            <person name="Ramirez L."/>
            <person name="Pisabarro A.G."/>
            <person name="Kuo A."/>
            <person name="Tritt A."/>
            <person name="Lipzen A."/>
            <person name="He G."/>
            <person name="Yan M."/>
            <person name="Ng V."/>
            <person name="Cullen D."/>
            <person name="Martin F."/>
            <person name="Rosso M.-N."/>
            <person name="Henrissat B."/>
            <person name="Hibbett D."/>
            <person name="Martinez A.T."/>
            <person name="Grigoriev I.V."/>
        </authorList>
    </citation>
    <scope>NUCLEOTIDE SEQUENCE</scope>
    <source>
        <strain evidence="3">AH 40177</strain>
    </source>
</reference>
<dbReference type="AlphaFoldDB" id="A0A9P5QA44"/>
<keyword evidence="4" id="KW-1185">Reference proteome</keyword>
<dbReference type="PANTHER" id="PTHR39639:SF1">
    <property type="entry name" value="DUF262 DOMAIN-CONTAINING PROTEIN"/>
    <property type="match status" value="1"/>
</dbReference>
<dbReference type="InterPro" id="IPR004919">
    <property type="entry name" value="GmrSD_N"/>
</dbReference>
<evidence type="ECO:0000313" key="4">
    <source>
        <dbReference type="Proteomes" id="UP000772434"/>
    </source>
</evidence>
<accession>A0A9P5QA44</accession>
<evidence type="ECO:0000313" key="3">
    <source>
        <dbReference type="EMBL" id="KAF9077488.1"/>
    </source>
</evidence>
<organism evidence="3 4">
    <name type="scientific">Rhodocollybia butyracea</name>
    <dbReference type="NCBI Taxonomy" id="206335"/>
    <lineage>
        <taxon>Eukaryota</taxon>
        <taxon>Fungi</taxon>
        <taxon>Dikarya</taxon>
        <taxon>Basidiomycota</taxon>
        <taxon>Agaricomycotina</taxon>
        <taxon>Agaricomycetes</taxon>
        <taxon>Agaricomycetidae</taxon>
        <taxon>Agaricales</taxon>
        <taxon>Marasmiineae</taxon>
        <taxon>Omphalotaceae</taxon>
        <taxon>Rhodocollybia</taxon>
    </lineage>
</organism>
<name>A0A9P5QA44_9AGAR</name>